<dbReference type="Proteomes" id="UP000598032">
    <property type="component" value="Unassembled WGS sequence"/>
</dbReference>
<evidence type="ECO:0000313" key="3">
    <source>
        <dbReference type="EMBL" id="CAD6557535.1"/>
    </source>
</evidence>
<reference evidence="3 4" key="1">
    <citation type="submission" date="2020-10" db="EMBL/GenBank/DDBJ databases">
        <authorList>
            <person name="Peeters C."/>
        </authorList>
    </citation>
    <scope>NUCLEOTIDE SEQUENCE [LARGE SCALE GENOMIC DNA]</scope>
    <source>
        <strain evidence="3 4">LMG 28140</strain>
    </source>
</reference>
<accession>A0ABN7IDS9</accession>
<name>A0ABN7IDS9_9BURK</name>
<evidence type="ECO:0000256" key="2">
    <source>
        <dbReference type="SAM" id="SignalP"/>
    </source>
</evidence>
<protein>
    <recommendedName>
        <fullName evidence="5">Outer membrane beta-barrel protein</fullName>
    </recommendedName>
</protein>
<organism evidence="3 4">
    <name type="scientific">Paraburkholderia metrosideri</name>
    <dbReference type="NCBI Taxonomy" id="580937"/>
    <lineage>
        <taxon>Bacteria</taxon>
        <taxon>Pseudomonadati</taxon>
        <taxon>Pseudomonadota</taxon>
        <taxon>Betaproteobacteria</taxon>
        <taxon>Burkholderiales</taxon>
        <taxon>Burkholderiaceae</taxon>
        <taxon>Paraburkholderia</taxon>
    </lineage>
</organism>
<evidence type="ECO:0000313" key="4">
    <source>
        <dbReference type="Proteomes" id="UP000598032"/>
    </source>
</evidence>
<evidence type="ECO:0000256" key="1">
    <source>
        <dbReference type="ARBA" id="ARBA00004442"/>
    </source>
</evidence>
<dbReference type="SUPFAM" id="SSF56925">
    <property type="entry name" value="OMPA-like"/>
    <property type="match status" value="1"/>
</dbReference>
<keyword evidence="4" id="KW-1185">Reference proteome</keyword>
<dbReference type="InterPro" id="IPR011250">
    <property type="entry name" value="OMP/PagP_B-barrel"/>
</dbReference>
<comment type="caution">
    <text evidence="3">The sequence shown here is derived from an EMBL/GenBank/DDBJ whole genome shotgun (WGS) entry which is preliminary data.</text>
</comment>
<dbReference type="EMBL" id="CAJHCP010000018">
    <property type="protein sequence ID" value="CAD6557535.1"/>
    <property type="molecule type" value="Genomic_DNA"/>
</dbReference>
<gene>
    <name evidence="3" type="ORF">LMG28140_06174</name>
</gene>
<feature type="chain" id="PRO_5045354674" description="Outer membrane beta-barrel protein" evidence="2">
    <location>
        <begin position="48"/>
        <end position="350"/>
    </location>
</feature>
<comment type="subcellular location">
    <subcellularLocation>
        <location evidence="1">Cell outer membrane</location>
    </subcellularLocation>
</comment>
<evidence type="ECO:0008006" key="5">
    <source>
        <dbReference type="Google" id="ProtNLM"/>
    </source>
</evidence>
<keyword evidence="2" id="KW-0732">Signal</keyword>
<sequence>MACRQRFASLAVSRCAFSYDQTSNTTMRNTRILACAVAALCARGASAQEISFYGGPLTGEHSHSYSWALDYNEGIGQYLAGGITWLNEGHVPNHHRDGPVAQLWGRLPLMQRRLVFSLGVGPYRYFDTEAAAEGAGYSNTHGWGVVYSARASWYSSHRWTGNLQLNHVQVAGGESSSAIMLGIGYQLDAPDTPGPRDFALPRTSKVTNNEITLMAGTTILNSLESQTSWAEAIEYRRGLTNYLDATIGYLHEGSGLTARRDGATAQLWLTRAFLDDRLSLGIGAGAYAAIHHGDAGDNRSTGDGILSGLVSMSASYRITRNWSTRVTWNRVMTRYSRDTDVILGGIGYRF</sequence>
<feature type="signal peptide" evidence="2">
    <location>
        <begin position="1"/>
        <end position="47"/>
    </location>
</feature>
<proteinExistence type="predicted"/>